<feature type="compositionally biased region" description="Polar residues" evidence="1">
    <location>
        <begin position="438"/>
        <end position="454"/>
    </location>
</feature>
<accession>A0A9K3GDT8</accession>
<dbReference type="Gene3D" id="1.25.10.10">
    <property type="entry name" value="Leucine-rich Repeat Variant"/>
    <property type="match status" value="1"/>
</dbReference>
<dbReference type="PANTHER" id="PTHR31355">
    <property type="entry name" value="MICROTUBULE-ASSOCIATED PROTEIN TORTIFOLIA1"/>
    <property type="match status" value="1"/>
</dbReference>
<dbReference type="Proteomes" id="UP000265618">
    <property type="component" value="Unassembled WGS sequence"/>
</dbReference>
<dbReference type="EMBL" id="BDIP01000115">
    <property type="protein sequence ID" value="GIQ80159.1"/>
    <property type="molecule type" value="Genomic_DNA"/>
</dbReference>
<dbReference type="AlphaFoldDB" id="A0A9K3GDT8"/>
<feature type="compositionally biased region" description="Gly residues" evidence="1">
    <location>
        <begin position="308"/>
        <end position="317"/>
    </location>
</feature>
<dbReference type="InterPro" id="IPR057600">
    <property type="entry name" value="TORTIFOLIA1/SINE1-2_N"/>
</dbReference>
<feature type="compositionally biased region" description="Polar residues" evidence="1">
    <location>
        <begin position="659"/>
        <end position="678"/>
    </location>
</feature>
<dbReference type="PANTHER" id="PTHR31355:SF7">
    <property type="entry name" value="MICROTUBULE-ASSOCIATED PROTEIN TORTIFOLIA1"/>
    <property type="match status" value="1"/>
</dbReference>
<sequence>MGRRSDVLQATQTALGKSTDFSTRQRSDAELESIVRDLSPSALGAFLEAVSATDTVHGPNALRSAARCIGLVATHLGPSCVPHLPSMASCLVRFVEACPQDTALGHEVSRAFAELTRCVLGQLETDVSLRVLLRPLFRVGSTPPATQQARALVCIGTVVEAAPPCLMASGVLDRVADRVLGVVDASIDKGGSVCTEAALGLLGTLCLLSTQHPGSLSLQIHRVVGVCVQYVTCSHWQTRCAAARLGGVLATTQLSSDRVGVDTHQAAATRAHLQQIEQALEGARFDRISHVREAVLESLDACGVGARAGSGGGTGGGQKERGTAGTVKHRGRGATSRVSVRDRDRDTGMPPPMHHRVSGEEGEGQPVNGVGTTMDQGVLDQEPPSSLALETGPDQRVGIDTDTGSDRHGHTSMSMSMGHVGSDSVPGGDTAGGVMPSVSVSDTPDTPDTSGRSDTSVRHHQSSRDIGHSHQSQTLGALSVHPSLPLHPHPRHIQYQQRQSGLGSLSTKSSGVGQYGVPPSLSPGITDVRAASCRVHRPHMSGSPHAGDLRARARLDGMAARVAAGVVPEKGPVAEQLNATRSATEAVRRLVASLEGVLVGRMDALEAGVMQRVDGVEERLGQVETRVEGLEKRVAQVPVVGTHWQTDTGGERGRYHTHQPGSSQGLGQTYHNHSNGQYPQMGRRGMYMSGSEGLTGASLAPTTTGSATTLHSGAVPHHALSAQTHAHHRTSAHVTVDTVDTVRGPGTSEAYTPSVVGDVYSAALSSPDPLSVVQTCIRTGPVLHLLSPSLLVGVVRRIAAALAAGSFVDQLLPWAEALAFSDPSLPLTLPAAEGHALATAVLSSVGRQHFRYPHTQDVGGRLLRLYP</sequence>
<evidence type="ECO:0000313" key="4">
    <source>
        <dbReference type="Proteomes" id="UP000265618"/>
    </source>
</evidence>
<feature type="region of interest" description="Disordered" evidence="1">
    <location>
        <begin position="498"/>
        <end position="523"/>
    </location>
</feature>
<dbReference type="InterPro" id="IPR016024">
    <property type="entry name" value="ARM-type_fold"/>
</dbReference>
<comment type="caution">
    <text evidence="3">The sequence shown here is derived from an EMBL/GenBank/DDBJ whole genome shotgun (WGS) entry which is preliminary data.</text>
</comment>
<dbReference type="SUPFAM" id="SSF48371">
    <property type="entry name" value="ARM repeat"/>
    <property type="match status" value="1"/>
</dbReference>
<keyword evidence="4" id="KW-1185">Reference proteome</keyword>
<reference evidence="3 4" key="1">
    <citation type="journal article" date="2018" name="PLoS ONE">
        <title>The draft genome of Kipferlia bialata reveals reductive genome evolution in fornicate parasites.</title>
        <authorList>
            <person name="Tanifuji G."/>
            <person name="Takabayashi S."/>
            <person name="Kume K."/>
            <person name="Takagi M."/>
            <person name="Nakayama T."/>
            <person name="Kamikawa R."/>
            <person name="Inagaki Y."/>
            <person name="Hashimoto T."/>
        </authorList>
    </citation>
    <scope>NUCLEOTIDE SEQUENCE [LARGE SCALE GENOMIC DNA]</scope>
    <source>
        <strain evidence="3">NY0173</strain>
    </source>
</reference>
<feature type="region of interest" description="Disordered" evidence="1">
    <location>
        <begin position="644"/>
        <end position="711"/>
    </location>
</feature>
<dbReference type="Gene3D" id="1.20.5.110">
    <property type="match status" value="1"/>
</dbReference>
<dbReference type="GO" id="GO:0005874">
    <property type="term" value="C:microtubule"/>
    <property type="evidence" value="ECO:0007669"/>
    <property type="project" value="InterPro"/>
</dbReference>
<dbReference type="Pfam" id="PF24714">
    <property type="entry name" value="TOR1L1_N"/>
    <property type="match status" value="1"/>
</dbReference>
<feature type="domain" description="TORTIFOLIA1/SINE1-2 N-terminal" evidence="2">
    <location>
        <begin position="10"/>
        <end position="301"/>
    </location>
</feature>
<proteinExistence type="predicted"/>
<feature type="compositionally biased region" description="Polar residues" evidence="1">
    <location>
        <begin position="700"/>
        <end position="711"/>
    </location>
</feature>
<dbReference type="InterPro" id="IPR011989">
    <property type="entry name" value="ARM-like"/>
</dbReference>
<dbReference type="InterPro" id="IPR033337">
    <property type="entry name" value="TORTIFOLIA1/SINE1-2"/>
</dbReference>
<feature type="compositionally biased region" description="Low complexity" evidence="1">
    <location>
        <begin position="500"/>
        <end position="512"/>
    </location>
</feature>
<evidence type="ECO:0000313" key="3">
    <source>
        <dbReference type="EMBL" id="GIQ80159.1"/>
    </source>
</evidence>
<dbReference type="GO" id="GO:0008017">
    <property type="term" value="F:microtubule binding"/>
    <property type="evidence" value="ECO:0007669"/>
    <property type="project" value="InterPro"/>
</dbReference>
<evidence type="ECO:0000256" key="1">
    <source>
        <dbReference type="SAM" id="MobiDB-lite"/>
    </source>
</evidence>
<feature type="region of interest" description="Disordered" evidence="1">
    <location>
        <begin position="308"/>
        <end position="474"/>
    </location>
</feature>
<protein>
    <recommendedName>
        <fullName evidence="2">TORTIFOLIA1/SINE1-2 N-terminal domain-containing protein</fullName>
    </recommendedName>
</protein>
<name>A0A9K3GDT8_9EUKA</name>
<organism evidence="3 4">
    <name type="scientific">Kipferlia bialata</name>
    <dbReference type="NCBI Taxonomy" id="797122"/>
    <lineage>
        <taxon>Eukaryota</taxon>
        <taxon>Metamonada</taxon>
        <taxon>Carpediemonas-like organisms</taxon>
        <taxon>Kipferlia</taxon>
    </lineage>
</organism>
<gene>
    <name evidence="3" type="ORF">KIPB_000911</name>
</gene>
<evidence type="ECO:0000259" key="2">
    <source>
        <dbReference type="Pfam" id="PF24714"/>
    </source>
</evidence>